<dbReference type="Proteomes" id="UP000277579">
    <property type="component" value="Unassembled WGS sequence"/>
</dbReference>
<gene>
    <name evidence="2" type="ORF">CLV94_1122</name>
</gene>
<comment type="caution">
    <text evidence="2">The sequence shown here is derived from an EMBL/GenBank/DDBJ whole genome shotgun (WGS) entry which is preliminary data.</text>
</comment>
<dbReference type="EMBL" id="RBLC01000001">
    <property type="protein sequence ID" value="RKS26068.1"/>
    <property type="molecule type" value="Genomic_DNA"/>
</dbReference>
<accession>A0A495MKX2</accession>
<proteinExistence type="predicted"/>
<dbReference type="SUPFAM" id="SSF55136">
    <property type="entry name" value="Probable bacterial effector-binding domain"/>
    <property type="match status" value="1"/>
</dbReference>
<keyword evidence="3" id="KW-1185">Reference proteome</keyword>
<evidence type="ECO:0000259" key="1">
    <source>
        <dbReference type="Pfam" id="PF06445"/>
    </source>
</evidence>
<dbReference type="PIRSF" id="PIRSF031644">
    <property type="entry name" value="UCP031644"/>
    <property type="match status" value="1"/>
</dbReference>
<name>A0A495MKX2_9FLAO</name>
<evidence type="ECO:0000313" key="3">
    <source>
        <dbReference type="Proteomes" id="UP000277579"/>
    </source>
</evidence>
<feature type="domain" description="GyrI-like small molecule binding" evidence="1">
    <location>
        <begin position="160"/>
        <end position="230"/>
    </location>
</feature>
<reference evidence="2 3" key="1">
    <citation type="submission" date="2018-10" db="EMBL/GenBank/DDBJ databases">
        <title>Genomic Encyclopedia of Archaeal and Bacterial Type Strains, Phase II (KMG-II): from individual species to whole genera.</title>
        <authorList>
            <person name="Goeker M."/>
        </authorList>
    </citation>
    <scope>NUCLEOTIDE SEQUENCE [LARGE SCALE GENOMIC DNA]</scope>
    <source>
        <strain evidence="2 3">DSM 29537</strain>
    </source>
</reference>
<protein>
    <recommendedName>
        <fullName evidence="1">GyrI-like small molecule binding domain-containing protein</fullName>
    </recommendedName>
</protein>
<organism evidence="2 3">
    <name type="scientific">Flavobacterium endophyticum</name>
    <dbReference type="NCBI Taxonomy" id="1540163"/>
    <lineage>
        <taxon>Bacteria</taxon>
        <taxon>Pseudomonadati</taxon>
        <taxon>Bacteroidota</taxon>
        <taxon>Flavobacteriia</taxon>
        <taxon>Flavobacteriales</taxon>
        <taxon>Flavobacteriaceae</taxon>
        <taxon>Flavobacterium</taxon>
    </lineage>
</organism>
<dbReference type="Gene3D" id="3.20.80.10">
    <property type="entry name" value="Regulatory factor, effector binding domain"/>
    <property type="match status" value="1"/>
</dbReference>
<dbReference type="Pfam" id="PF06445">
    <property type="entry name" value="GyrI-like"/>
    <property type="match status" value="1"/>
</dbReference>
<dbReference type="InterPro" id="IPR029442">
    <property type="entry name" value="GyrI-like"/>
</dbReference>
<sequence length="234" mass="27464">MLNWKPAAIGLSLEGFYFVYESQIQLLMKKLNLTQQYKTYFTFKTAPEIVEIEPAQFLSLTGKGDPSEKSFSEKIQALYTVAYAIKFMCKQLDKDFTVSKLEGLWWYDENKFGNVSMEEAPKVIARSEWEYRLLIRMPDYIIENDVNRGVETAFAKKKLELIKEIEFFRMNEGKSVQMLHVGPFSKEGETLQEMKKLIEENRFQKNGLHHEIYLSDFNRTAPDKLKTILREPVK</sequence>
<dbReference type="AlphaFoldDB" id="A0A495MKX2"/>
<evidence type="ECO:0000313" key="2">
    <source>
        <dbReference type="EMBL" id="RKS26068.1"/>
    </source>
</evidence>
<dbReference type="InterPro" id="IPR011256">
    <property type="entry name" value="Reg_factor_effector_dom_sf"/>
</dbReference>
<dbReference type="InterPro" id="IPR008319">
    <property type="entry name" value="GyrI-like_CCH_Lin2189-like"/>
</dbReference>